<keyword evidence="4" id="KW-1185">Reference proteome</keyword>
<dbReference type="PANTHER" id="PTHR45657:SF1">
    <property type="entry name" value="CRAL-TRIO DOMAIN-CONTAINING PROTEIN YKL091C-RELATED"/>
    <property type="match status" value="1"/>
</dbReference>
<evidence type="ECO:0000313" key="4">
    <source>
        <dbReference type="Proteomes" id="UP001189429"/>
    </source>
</evidence>
<accession>A0ABN9X6D0</accession>
<evidence type="ECO:0000313" key="3">
    <source>
        <dbReference type="EMBL" id="CAK0894957.1"/>
    </source>
</evidence>
<dbReference type="SUPFAM" id="SSF46938">
    <property type="entry name" value="CRAL/TRIO N-terminal domain"/>
    <property type="match status" value="1"/>
</dbReference>
<organism evidence="3 4">
    <name type="scientific">Prorocentrum cordatum</name>
    <dbReference type="NCBI Taxonomy" id="2364126"/>
    <lineage>
        <taxon>Eukaryota</taxon>
        <taxon>Sar</taxon>
        <taxon>Alveolata</taxon>
        <taxon>Dinophyceae</taxon>
        <taxon>Prorocentrales</taxon>
        <taxon>Prorocentraceae</taxon>
        <taxon>Prorocentrum</taxon>
    </lineage>
</organism>
<dbReference type="SMART" id="SM01100">
    <property type="entry name" value="CRAL_TRIO_N"/>
    <property type="match status" value="1"/>
</dbReference>
<comment type="caution">
    <text evidence="3">The sequence shown here is derived from an EMBL/GenBank/DDBJ whole genome shotgun (WGS) entry which is preliminary data.</text>
</comment>
<dbReference type="SUPFAM" id="SSF52087">
    <property type="entry name" value="CRAL/TRIO domain"/>
    <property type="match status" value="1"/>
</dbReference>
<feature type="region of interest" description="Disordered" evidence="1">
    <location>
        <begin position="174"/>
        <end position="208"/>
    </location>
</feature>
<feature type="region of interest" description="Disordered" evidence="1">
    <location>
        <begin position="462"/>
        <end position="486"/>
    </location>
</feature>
<dbReference type="InterPro" id="IPR011074">
    <property type="entry name" value="CRAL/TRIO_N_dom"/>
</dbReference>
<dbReference type="Gene3D" id="3.40.525.10">
    <property type="entry name" value="CRAL-TRIO lipid binding domain"/>
    <property type="match status" value="1"/>
</dbReference>
<sequence>MARADPEALRRLRVQAHVAREIIAREVFRREPQKQAWHDHCDTVLGGIRDPSRHDAAVGLAPVSRCPPLGVLRGRPCALDAARRRVSTVLHEYDLLGPRLALQAEEPQFEGILVQVAGAADLSVEEPRQPLRELVERTVDAEPVLKRLRACHSFPERAIFGDAAACLRWMDDRSAAEAPPPPGARAMAGPRFERRRRAPRRRAGEGVRCRSGLGGNLIGLLEEMGAPSRETAQVRKHPERAKDGVTGCARINTVRSHLRVMETMRGWLVPAHGAPWPAKIVHFIDYVRARAAEPRGEGAALFPSAFIGALERLVLDDGLAPYLRGVTWLRLVKDAPPPAMWGDNLKTIPEGVDGKAALEEVRARVFGRDGPAPGSAESSVAYLRSEHMLVRFLIARKWDVEKATEMLRDHYKWLAEKNMSKLLQDPFPEEQHIKKFYPQTFHGTDKMGRPIYIERPGHIDMPRPSAPRHSLSRSCSPRPARLLRPPPPPLSPVELWRGLFCRQRHTLVVVAGPASAHGGRATQAAVQRIVEEMETGLGGGLSSVTLDPCGCGLAWLRGTALRMPREIRDAFPALLLP</sequence>
<dbReference type="InterPro" id="IPR036865">
    <property type="entry name" value="CRAL-TRIO_dom_sf"/>
</dbReference>
<dbReference type="Pfam" id="PF03765">
    <property type="entry name" value="CRAL_TRIO_N"/>
    <property type="match status" value="1"/>
</dbReference>
<dbReference type="Proteomes" id="UP001189429">
    <property type="component" value="Unassembled WGS sequence"/>
</dbReference>
<reference evidence="3" key="1">
    <citation type="submission" date="2023-10" db="EMBL/GenBank/DDBJ databases">
        <authorList>
            <person name="Chen Y."/>
            <person name="Shah S."/>
            <person name="Dougan E. K."/>
            <person name="Thang M."/>
            <person name="Chan C."/>
        </authorList>
    </citation>
    <scope>NUCLEOTIDE SEQUENCE [LARGE SCALE GENOMIC DNA]</scope>
</reference>
<dbReference type="PANTHER" id="PTHR45657">
    <property type="entry name" value="CRAL-TRIO DOMAIN-CONTAINING PROTEIN YKL091C-RELATED"/>
    <property type="match status" value="1"/>
</dbReference>
<evidence type="ECO:0000256" key="1">
    <source>
        <dbReference type="SAM" id="MobiDB-lite"/>
    </source>
</evidence>
<protein>
    <recommendedName>
        <fullName evidence="2">CRAL/TRIO N-terminal domain-containing protein</fullName>
    </recommendedName>
</protein>
<gene>
    <name evidence="3" type="ORF">PCOR1329_LOCUS73848</name>
</gene>
<name>A0ABN9X6D0_9DINO</name>
<feature type="domain" description="CRAL/TRIO N-terminal" evidence="2">
    <location>
        <begin position="385"/>
        <end position="410"/>
    </location>
</feature>
<feature type="compositionally biased region" description="Low complexity" evidence="1">
    <location>
        <begin position="472"/>
        <end position="483"/>
    </location>
</feature>
<evidence type="ECO:0000259" key="2">
    <source>
        <dbReference type="SMART" id="SM01100"/>
    </source>
</evidence>
<proteinExistence type="predicted"/>
<dbReference type="EMBL" id="CAUYUJ010019971">
    <property type="protein sequence ID" value="CAK0894957.1"/>
    <property type="molecule type" value="Genomic_DNA"/>
</dbReference>
<dbReference type="InterPro" id="IPR051026">
    <property type="entry name" value="PI/PC_transfer"/>
</dbReference>
<dbReference type="InterPro" id="IPR036273">
    <property type="entry name" value="CRAL/TRIO_N_dom_sf"/>
</dbReference>